<dbReference type="Pfam" id="PF00069">
    <property type="entry name" value="Pkinase"/>
    <property type="match status" value="1"/>
</dbReference>
<accession>A0A4V5N7G9</accession>
<dbReference type="Proteomes" id="UP000308768">
    <property type="component" value="Unassembled WGS sequence"/>
</dbReference>
<organism evidence="2 3">
    <name type="scientific">Cryomyces minteri</name>
    <dbReference type="NCBI Taxonomy" id="331657"/>
    <lineage>
        <taxon>Eukaryota</taxon>
        <taxon>Fungi</taxon>
        <taxon>Dikarya</taxon>
        <taxon>Ascomycota</taxon>
        <taxon>Pezizomycotina</taxon>
        <taxon>Dothideomycetes</taxon>
        <taxon>Dothideomycetes incertae sedis</taxon>
        <taxon>Cryomyces</taxon>
    </lineage>
</organism>
<dbReference type="AlphaFoldDB" id="A0A4V5N7G9"/>
<dbReference type="STRING" id="331657.A0A4V5N7G9"/>
<dbReference type="GO" id="GO:0004672">
    <property type="term" value="F:protein kinase activity"/>
    <property type="evidence" value="ECO:0007669"/>
    <property type="project" value="InterPro"/>
</dbReference>
<name>A0A4V5N7G9_9PEZI</name>
<evidence type="ECO:0000313" key="3">
    <source>
        <dbReference type="Proteomes" id="UP000308768"/>
    </source>
</evidence>
<evidence type="ECO:0000313" key="2">
    <source>
        <dbReference type="EMBL" id="TKA39639.1"/>
    </source>
</evidence>
<dbReference type="OrthoDB" id="1668230at2759"/>
<dbReference type="InterPro" id="IPR011009">
    <property type="entry name" value="Kinase-like_dom_sf"/>
</dbReference>
<feature type="domain" description="Protein kinase" evidence="1">
    <location>
        <begin position="22"/>
        <end position="192"/>
    </location>
</feature>
<sequence>MALPVVAPPRSHLGKDQDANTRLGRAVVGLGLTGLILYLDEDRVVKVAKTYTLDDFPRHDSGYVEYINDANRESLRREKRIYERLGDHEGIITCFKASDYGIELAFAKQGDLERHIKSDAEPQSSVKIRWILSLTDALSYIHSRRVFVDKIALRNILVIDGELKLSDFRPVIPIALGRRCGHNMRKRSDRQD</sequence>
<proteinExistence type="predicted"/>
<dbReference type="SUPFAM" id="SSF56112">
    <property type="entry name" value="Protein kinase-like (PK-like)"/>
    <property type="match status" value="1"/>
</dbReference>
<dbReference type="Gene3D" id="1.10.510.10">
    <property type="entry name" value="Transferase(Phosphotransferase) domain 1"/>
    <property type="match status" value="1"/>
</dbReference>
<reference evidence="2 3" key="1">
    <citation type="submission" date="2017-03" db="EMBL/GenBank/DDBJ databases">
        <title>Genomes of endolithic fungi from Antarctica.</title>
        <authorList>
            <person name="Coleine C."/>
            <person name="Masonjones S."/>
            <person name="Stajich J.E."/>
        </authorList>
    </citation>
    <scope>NUCLEOTIDE SEQUENCE [LARGE SCALE GENOMIC DNA]</scope>
    <source>
        <strain evidence="2 3">CCFEE 5187</strain>
    </source>
</reference>
<evidence type="ECO:0000259" key="1">
    <source>
        <dbReference type="PROSITE" id="PS50011"/>
    </source>
</evidence>
<gene>
    <name evidence="2" type="ORF">B0A49_13815</name>
</gene>
<dbReference type="PROSITE" id="PS50011">
    <property type="entry name" value="PROTEIN_KINASE_DOM"/>
    <property type="match status" value="1"/>
</dbReference>
<dbReference type="InterPro" id="IPR000719">
    <property type="entry name" value="Prot_kinase_dom"/>
</dbReference>
<keyword evidence="3" id="KW-1185">Reference proteome</keyword>
<dbReference type="GO" id="GO:0005524">
    <property type="term" value="F:ATP binding"/>
    <property type="evidence" value="ECO:0007669"/>
    <property type="project" value="InterPro"/>
</dbReference>
<comment type="caution">
    <text evidence="2">The sequence shown here is derived from an EMBL/GenBank/DDBJ whole genome shotgun (WGS) entry which is preliminary data.</text>
</comment>
<dbReference type="EMBL" id="NAJN01003431">
    <property type="protein sequence ID" value="TKA39639.1"/>
    <property type="molecule type" value="Genomic_DNA"/>
</dbReference>
<protein>
    <recommendedName>
        <fullName evidence="1">Protein kinase domain-containing protein</fullName>
    </recommendedName>
</protein>